<name>A0A1Z8BB50_9FLAO</name>
<organism evidence="2 3">
    <name type="scientific">Nonlabens dokdonensis</name>
    <dbReference type="NCBI Taxonomy" id="328515"/>
    <lineage>
        <taxon>Bacteria</taxon>
        <taxon>Pseudomonadati</taxon>
        <taxon>Bacteroidota</taxon>
        <taxon>Flavobacteriia</taxon>
        <taxon>Flavobacteriales</taxon>
        <taxon>Flavobacteriaceae</taxon>
        <taxon>Nonlabens</taxon>
    </lineage>
</organism>
<dbReference type="GO" id="GO:0110154">
    <property type="term" value="P:RNA decapping"/>
    <property type="evidence" value="ECO:0007669"/>
    <property type="project" value="TreeGrafter"/>
</dbReference>
<dbReference type="PANTHER" id="PTHR42850">
    <property type="entry name" value="METALLOPHOSPHOESTERASE"/>
    <property type="match status" value="1"/>
</dbReference>
<dbReference type="PANTHER" id="PTHR42850:SF4">
    <property type="entry name" value="ZINC-DEPENDENT ENDOPOLYPHOSPHATASE"/>
    <property type="match status" value="1"/>
</dbReference>
<dbReference type="Proteomes" id="UP000196102">
    <property type="component" value="Unassembled WGS sequence"/>
</dbReference>
<feature type="domain" description="Calcineurin-like phosphoesterase" evidence="1">
    <location>
        <begin position="1"/>
        <end position="198"/>
    </location>
</feature>
<dbReference type="InterPro" id="IPR029052">
    <property type="entry name" value="Metallo-depent_PP-like"/>
</dbReference>
<comment type="caution">
    <text evidence="2">The sequence shown here is derived from an EMBL/GenBank/DDBJ whole genome shotgun (WGS) entry which is preliminary data.</text>
</comment>
<dbReference type="GO" id="GO:0016791">
    <property type="term" value="F:phosphatase activity"/>
    <property type="evidence" value="ECO:0007669"/>
    <property type="project" value="TreeGrafter"/>
</dbReference>
<evidence type="ECO:0000259" key="1">
    <source>
        <dbReference type="Pfam" id="PF00149"/>
    </source>
</evidence>
<dbReference type="GO" id="GO:0008803">
    <property type="term" value="F:bis(5'-nucleosyl)-tetraphosphatase (symmetrical) activity"/>
    <property type="evidence" value="ECO:0007669"/>
    <property type="project" value="TreeGrafter"/>
</dbReference>
<dbReference type="SUPFAM" id="SSF56300">
    <property type="entry name" value="Metallo-dependent phosphatases"/>
    <property type="match status" value="1"/>
</dbReference>
<dbReference type="InterPro" id="IPR004843">
    <property type="entry name" value="Calcineurin-like_PHP"/>
</dbReference>
<dbReference type="CDD" id="cd00144">
    <property type="entry name" value="MPP_PPP_family"/>
    <property type="match status" value="1"/>
</dbReference>
<gene>
    <name evidence="2" type="ORF">A9Q93_02220</name>
</gene>
<dbReference type="EMBL" id="MAAX01000035">
    <property type="protein sequence ID" value="OUS19813.1"/>
    <property type="molecule type" value="Genomic_DNA"/>
</dbReference>
<dbReference type="Gene3D" id="3.60.21.10">
    <property type="match status" value="1"/>
</dbReference>
<sequence>MRTITIGDIHGGYRALVQLIEKIELKDDDLLIFLGDYVDGWSQSYEVIDFLISLSRKRKQNKQTQPIYLRGNHDELVVINLLAQSPHPMWLKHGGESTLESYKYRTDAEIQEHFDFLNYELHNFYEHEGCGFFHAGFHNLKGPHFEYYDNITYWDRTLWEMALSIDPNLPKDNDRYPNRLKLYKEIFIGHTPTSRLGHYEPINAANVWNMDTAAAYKGPLTAMCVETKEIWQSDPVHTFYPSENGRN</sequence>
<reference evidence="2 3" key="1">
    <citation type="journal article" date="2017" name="Proc. Natl. Acad. Sci. U.S.A.">
        <title>Simulation of Deepwater Horizon oil plume reveals substrate specialization within a complex community of hydrocarbon-degraders.</title>
        <authorList>
            <person name="Hu P."/>
            <person name="Dubinsky E.A."/>
            <person name="Probst A.J."/>
            <person name="Wang J."/>
            <person name="Sieber C.M.K."/>
            <person name="Tom L.M."/>
            <person name="Gardinali P."/>
            <person name="Banfield J.F."/>
            <person name="Atlas R.M."/>
            <person name="Andersen G.L."/>
        </authorList>
    </citation>
    <scope>NUCLEOTIDE SEQUENCE [LARGE SCALE GENOMIC DNA]</scope>
    <source>
        <strain evidence="2">35_9_T64</strain>
    </source>
</reference>
<evidence type="ECO:0000313" key="2">
    <source>
        <dbReference type="EMBL" id="OUS19813.1"/>
    </source>
</evidence>
<dbReference type="RefSeq" id="WP_303685755.1">
    <property type="nucleotide sequence ID" value="NZ_CAJXYO010000017.1"/>
</dbReference>
<protein>
    <submittedName>
        <fullName evidence="2">Serine/threonine protein phosphatase</fullName>
    </submittedName>
</protein>
<dbReference type="Pfam" id="PF00149">
    <property type="entry name" value="Metallophos"/>
    <property type="match status" value="1"/>
</dbReference>
<dbReference type="AlphaFoldDB" id="A0A1Z8BB50"/>
<dbReference type="InterPro" id="IPR050126">
    <property type="entry name" value="Ap4A_hydrolase"/>
</dbReference>
<evidence type="ECO:0000313" key="3">
    <source>
        <dbReference type="Proteomes" id="UP000196102"/>
    </source>
</evidence>
<dbReference type="GO" id="GO:0005737">
    <property type="term" value="C:cytoplasm"/>
    <property type="evidence" value="ECO:0007669"/>
    <property type="project" value="TreeGrafter"/>
</dbReference>
<dbReference type="InterPro" id="IPR006186">
    <property type="entry name" value="Ser/Thr-sp_prot-phosphatase"/>
</dbReference>
<dbReference type="PRINTS" id="PR00114">
    <property type="entry name" value="STPHPHTASE"/>
</dbReference>
<proteinExistence type="predicted"/>
<accession>A0A1Z8BB50</accession>